<evidence type="ECO:0000259" key="1">
    <source>
        <dbReference type="Pfam" id="PF22513"/>
    </source>
</evidence>
<protein>
    <submittedName>
        <fullName evidence="2">Plasmid stability protein</fullName>
    </submittedName>
</protein>
<proteinExistence type="predicted"/>
<dbReference type="STRING" id="658167.SAMN04488135_12083"/>
<dbReference type="EMBL" id="FQXE01000020">
    <property type="protein sequence ID" value="SHI29917.1"/>
    <property type="molecule type" value="Genomic_DNA"/>
</dbReference>
<dbReference type="Proteomes" id="UP000184226">
    <property type="component" value="Unassembled WGS sequence"/>
</dbReference>
<gene>
    <name evidence="2" type="ORF">SAMN04488135_12083</name>
</gene>
<dbReference type="GO" id="GO:0006355">
    <property type="term" value="P:regulation of DNA-templated transcription"/>
    <property type="evidence" value="ECO:0007669"/>
    <property type="project" value="InterPro"/>
</dbReference>
<dbReference type="AlphaFoldDB" id="A0A1M6A067"/>
<dbReference type="Pfam" id="PF22513">
    <property type="entry name" value="FitA-like_RHH"/>
    <property type="match status" value="1"/>
</dbReference>
<dbReference type="InterPro" id="IPR013321">
    <property type="entry name" value="Arc_rbn_hlx_hlx"/>
</dbReference>
<evidence type="ECO:0000313" key="2">
    <source>
        <dbReference type="EMBL" id="SHI29917.1"/>
    </source>
</evidence>
<evidence type="ECO:0000313" key="3">
    <source>
        <dbReference type="Proteomes" id="UP000184226"/>
    </source>
</evidence>
<name>A0A1M6A067_9BURK</name>
<keyword evidence="3" id="KW-1185">Reference proteome</keyword>
<sequence>MRSVTIRNVPDEVHRAIRVRAAQQGRSIEAEMRDILESAVKPQGRIKLGSLLTEIGRKVKLTDEEFAIFESVRDNTPARVVSFE</sequence>
<accession>A0A1M6A067</accession>
<dbReference type="RefSeq" id="WP_073109334.1">
    <property type="nucleotide sequence ID" value="NZ_FQXE01000020.1"/>
</dbReference>
<dbReference type="SUPFAM" id="SSF47598">
    <property type="entry name" value="Ribbon-helix-helix"/>
    <property type="match status" value="1"/>
</dbReference>
<dbReference type="Gene3D" id="1.10.1220.10">
    <property type="entry name" value="Met repressor-like"/>
    <property type="match status" value="1"/>
</dbReference>
<dbReference type="OrthoDB" id="2389872at2"/>
<dbReference type="InterPro" id="IPR010985">
    <property type="entry name" value="Ribbon_hlx_hlx"/>
</dbReference>
<reference evidence="2 3" key="1">
    <citation type="submission" date="2016-11" db="EMBL/GenBank/DDBJ databases">
        <authorList>
            <person name="Jaros S."/>
            <person name="Januszkiewicz K."/>
            <person name="Wedrychowicz H."/>
        </authorList>
    </citation>
    <scope>NUCLEOTIDE SEQUENCE [LARGE SCALE GENOMIC DNA]</scope>
    <source>
        <strain evidence="2 3">CGMCC 1.10190</strain>
    </source>
</reference>
<feature type="domain" description="Antitoxin FitA-like ribbon-helix-helix" evidence="1">
    <location>
        <begin position="3"/>
        <end position="40"/>
    </location>
</feature>
<organism evidence="2 3">
    <name type="scientific">Pollutimonas bauzanensis</name>
    <dbReference type="NCBI Taxonomy" id="658167"/>
    <lineage>
        <taxon>Bacteria</taxon>
        <taxon>Pseudomonadati</taxon>
        <taxon>Pseudomonadota</taxon>
        <taxon>Betaproteobacteria</taxon>
        <taxon>Burkholderiales</taxon>
        <taxon>Alcaligenaceae</taxon>
        <taxon>Pollutimonas</taxon>
    </lineage>
</organism>
<dbReference type="InterPro" id="IPR053853">
    <property type="entry name" value="FitA-like_RHH"/>
</dbReference>